<dbReference type="AlphaFoldDB" id="N2BAS1"/>
<dbReference type="EMBL" id="AQFW01000018">
    <property type="protein sequence ID" value="EMZ37466.1"/>
    <property type="molecule type" value="Genomic_DNA"/>
</dbReference>
<name>N2BAS1_9HELI</name>
<sequence>MYAELQEILRICGIYTHLEVITKFDKDKSLNPKSFNLYSKNHRVFQNTF</sequence>
<dbReference type="Proteomes" id="UP000012527">
    <property type="component" value="Unassembled WGS sequence"/>
</dbReference>
<gene>
    <name evidence="1" type="ORF">C826_02031</name>
</gene>
<evidence type="ECO:0000313" key="1">
    <source>
        <dbReference type="EMBL" id="EMZ37466.1"/>
    </source>
</evidence>
<reference evidence="1 2" key="1">
    <citation type="submission" date="2013-02" db="EMBL/GenBank/DDBJ databases">
        <title>The Genome Sequence of Helicobacter bilis WiWa.</title>
        <authorList>
            <consortium name="The Broad Institute Genome Sequencing Platform"/>
            <person name="Ward D."/>
            <person name="Overstreet A.-M.C."/>
            <person name="Ramer-Tait A.E."/>
            <person name="Phillips G.J."/>
            <person name="Wannemuehler M.J."/>
            <person name="Walker B."/>
            <person name="Young S.K."/>
            <person name="Zeng Q."/>
            <person name="Gargeya S."/>
            <person name="Fitzgerald M."/>
            <person name="Haas B."/>
            <person name="Abouelleil A."/>
            <person name="Alvarado L."/>
            <person name="Arachchi H.M."/>
            <person name="Berlin A.M."/>
            <person name="Chapman S.B."/>
            <person name="Dewar J."/>
            <person name="Goldberg J."/>
            <person name="Griggs A."/>
            <person name="Gujja S."/>
            <person name="Hansen M."/>
            <person name="Howarth C."/>
            <person name="Imamovic A."/>
            <person name="Larimer J."/>
            <person name="McCowan C."/>
            <person name="Murphy C."/>
            <person name="Neiman D."/>
            <person name="Pearson M."/>
            <person name="Priest M."/>
            <person name="Roberts A."/>
            <person name="Saif S."/>
            <person name="Shea T."/>
            <person name="Sisk P."/>
            <person name="Sykes S."/>
            <person name="Wortman J."/>
            <person name="Nusbaum C."/>
            <person name="Birren B."/>
        </authorList>
    </citation>
    <scope>NUCLEOTIDE SEQUENCE [LARGE SCALE GENOMIC DNA]</scope>
    <source>
        <strain evidence="1 2">WiWa</strain>
    </source>
</reference>
<proteinExistence type="predicted"/>
<evidence type="ECO:0000313" key="2">
    <source>
        <dbReference type="Proteomes" id="UP000012527"/>
    </source>
</evidence>
<organism evidence="1 2">
    <name type="scientific">Helicobacter bilis WiWa</name>
    <dbReference type="NCBI Taxonomy" id="1235804"/>
    <lineage>
        <taxon>Bacteria</taxon>
        <taxon>Pseudomonadati</taxon>
        <taxon>Campylobacterota</taxon>
        <taxon>Epsilonproteobacteria</taxon>
        <taxon>Campylobacterales</taxon>
        <taxon>Helicobacteraceae</taxon>
        <taxon>Helicobacter</taxon>
    </lineage>
</organism>
<protein>
    <submittedName>
        <fullName evidence="1">Uncharacterized protein</fullName>
    </submittedName>
</protein>
<accession>N2BAS1</accession>
<comment type="caution">
    <text evidence="1">The sequence shown here is derived from an EMBL/GenBank/DDBJ whole genome shotgun (WGS) entry which is preliminary data.</text>
</comment>
<dbReference type="PATRIC" id="fig|1235804.3.peg.2232"/>
<dbReference type="HOGENOM" id="CLU_3136364_0_0_7"/>